<organism evidence="2 3">
    <name type="scientific">Micrococcus lylae</name>
    <dbReference type="NCBI Taxonomy" id="1273"/>
    <lineage>
        <taxon>Bacteria</taxon>
        <taxon>Bacillati</taxon>
        <taxon>Actinomycetota</taxon>
        <taxon>Actinomycetes</taxon>
        <taxon>Micrococcales</taxon>
        <taxon>Micrococcaceae</taxon>
        <taxon>Micrococcus</taxon>
    </lineage>
</organism>
<evidence type="ECO:0000313" key="2">
    <source>
        <dbReference type="EMBL" id="SJN33715.1"/>
    </source>
</evidence>
<gene>
    <name evidence="2" type="ORF">FM125_09670</name>
</gene>
<name>A0A1R4JPI8_9MICC</name>
<evidence type="ECO:0000256" key="1">
    <source>
        <dbReference type="SAM" id="MobiDB-lite"/>
    </source>
</evidence>
<dbReference type="RefSeq" id="WP_087134453.1">
    <property type="nucleotide sequence ID" value="NZ_CP126965.1"/>
</dbReference>
<protein>
    <recommendedName>
        <fullName evidence="4">Phage protein</fullName>
    </recommendedName>
</protein>
<feature type="region of interest" description="Disordered" evidence="1">
    <location>
        <begin position="1"/>
        <end position="22"/>
    </location>
</feature>
<sequence length="69" mass="7817">MKIGIRKPSPRKSISARTTGRAKRAIKRKVIPGYGRKGMGWLRDPKRAAYNAVYRRTTVGLGDVLKMFK</sequence>
<dbReference type="AlphaFoldDB" id="A0A1R4JPI8"/>
<accession>A0A1R4JPI8</accession>
<feature type="compositionally biased region" description="Basic residues" evidence="1">
    <location>
        <begin position="1"/>
        <end position="10"/>
    </location>
</feature>
<dbReference type="Proteomes" id="UP000196230">
    <property type="component" value="Unassembled WGS sequence"/>
</dbReference>
<dbReference type="EMBL" id="FUKP01000065">
    <property type="protein sequence ID" value="SJN33715.1"/>
    <property type="molecule type" value="Genomic_DNA"/>
</dbReference>
<reference evidence="2 3" key="1">
    <citation type="submission" date="2017-02" db="EMBL/GenBank/DDBJ databases">
        <authorList>
            <person name="Peterson S.W."/>
        </authorList>
    </citation>
    <scope>NUCLEOTIDE SEQUENCE [LARGE SCALE GENOMIC DNA]</scope>
    <source>
        <strain evidence="2 3">2B3F</strain>
    </source>
</reference>
<evidence type="ECO:0008006" key="4">
    <source>
        <dbReference type="Google" id="ProtNLM"/>
    </source>
</evidence>
<proteinExistence type="predicted"/>
<evidence type="ECO:0000313" key="3">
    <source>
        <dbReference type="Proteomes" id="UP000196230"/>
    </source>
</evidence>